<dbReference type="SMART" id="SM00278">
    <property type="entry name" value="HhH1"/>
    <property type="match status" value="2"/>
</dbReference>
<dbReference type="STRING" id="52442.SAMN05421880_10972"/>
<dbReference type="Gene3D" id="1.10.150.320">
    <property type="entry name" value="Photosystem II 12 kDa extrinsic protein"/>
    <property type="match status" value="1"/>
</dbReference>
<feature type="signal peptide" evidence="1">
    <location>
        <begin position="1"/>
        <end position="20"/>
    </location>
</feature>
<dbReference type="SUPFAM" id="SSF47781">
    <property type="entry name" value="RuvA domain 2-like"/>
    <property type="match status" value="1"/>
</dbReference>
<dbReference type="GO" id="GO:0015628">
    <property type="term" value="P:protein secretion by the type II secretion system"/>
    <property type="evidence" value="ECO:0007669"/>
    <property type="project" value="TreeGrafter"/>
</dbReference>
<dbReference type="GO" id="GO:0003677">
    <property type="term" value="F:DNA binding"/>
    <property type="evidence" value="ECO:0007669"/>
    <property type="project" value="InterPro"/>
</dbReference>
<evidence type="ECO:0000259" key="2">
    <source>
        <dbReference type="SMART" id="SM00278"/>
    </source>
</evidence>
<proteinExistence type="predicted"/>
<feature type="domain" description="Helix-hairpin-helix DNA-binding motif class 1" evidence="2">
    <location>
        <begin position="60"/>
        <end position="79"/>
    </location>
</feature>
<reference evidence="3" key="2">
    <citation type="submission" date="2021-02" db="EMBL/GenBank/DDBJ databases">
        <authorList>
            <person name="Han P."/>
        </authorList>
    </citation>
    <scope>NUCLEOTIDE SEQUENCE</scope>
    <source>
        <strain evidence="3">Nitrosomonas nitrosa 18-3D</strain>
    </source>
</reference>
<dbReference type="InterPro" id="IPR010994">
    <property type="entry name" value="RuvA_2-like"/>
</dbReference>
<evidence type="ECO:0000256" key="1">
    <source>
        <dbReference type="SAM" id="SignalP"/>
    </source>
</evidence>
<feature type="chain" id="PRO_5042685652" evidence="1">
    <location>
        <begin position="21"/>
        <end position="104"/>
    </location>
</feature>
<accession>A0A1I4NYU9</accession>
<dbReference type="NCBIfam" id="TIGR00426">
    <property type="entry name" value="competence protein ComEA helix-hairpin-helix repeat region"/>
    <property type="match status" value="1"/>
</dbReference>
<dbReference type="InterPro" id="IPR003583">
    <property type="entry name" value="Hlx-hairpin-Hlx_DNA-bd_motif"/>
</dbReference>
<evidence type="ECO:0000313" key="3">
    <source>
        <dbReference type="EMBL" id="CAE6516086.1"/>
    </source>
</evidence>
<evidence type="ECO:0000313" key="4">
    <source>
        <dbReference type="EMBL" id="SFM20576.1"/>
    </source>
</evidence>
<dbReference type="InterPro" id="IPR051675">
    <property type="entry name" value="Endo/Exo/Phosphatase_dom_1"/>
</dbReference>
<feature type="domain" description="Helix-hairpin-helix DNA-binding motif class 1" evidence="2">
    <location>
        <begin position="30"/>
        <end position="49"/>
    </location>
</feature>
<dbReference type="EMBL" id="CAJNAP010000052">
    <property type="protein sequence ID" value="CAE6516086.1"/>
    <property type="molecule type" value="Genomic_DNA"/>
</dbReference>
<dbReference type="EMBL" id="FOUF01000009">
    <property type="protein sequence ID" value="SFM20576.1"/>
    <property type="molecule type" value="Genomic_DNA"/>
</dbReference>
<gene>
    <name evidence="3" type="ORF">NMYAN_60009</name>
    <name evidence="4" type="ORF">SAMN05421880_10972</name>
</gene>
<dbReference type="GO" id="GO:0006281">
    <property type="term" value="P:DNA repair"/>
    <property type="evidence" value="ECO:0007669"/>
    <property type="project" value="InterPro"/>
</dbReference>
<dbReference type="Proteomes" id="UP000199561">
    <property type="component" value="Unassembled WGS sequence"/>
</dbReference>
<name>A0A1I4NYU9_9PROT</name>
<dbReference type="OrthoDB" id="8687931at2"/>
<dbReference type="PANTHER" id="PTHR21180:SF32">
    <property type="entry name" value="ENDONUCLEASE_EXONUCLEASE_PHOSPHATASE FAMILY DOMAIN-CONTAINING PROTEIN 1"/>
    <property type="match status" value="1"/>
</dbReference>
<evidence type="ECO:0000313" key="5">
    <source>
        <dbReference type="Proteomes" id="UP000199561"/>
    </source>
</evidence>
<sequence length="104" mass="11038">MRIQLLFLVVFFVLSSVVHAGVNINTASQSELEALKGVGPAKAKAIIEYRTQNGLFGSVDDLAKVNGIGPGTLNQIRNEITVDNASTAEEQEKVAVGQKEASNP</sequence>
<dbReference type="Proteomes" id="UP000601736">
    <property type="component" value="Unassembled WGS sequence"/>
</dbReference>
<dbReference type="GO" id="GO:0015627">
    <property type="term" value="C:type II protein secretion system complex"/>
    <property type="evidence" value="ECO:0007669"/>
    <property type="project" value="TreeGrafter"/>
</dbReference>
<dbReference type="AlphaFoldDB" id="A0A1I4NYU9"/>
<protein>
    <submittedName>
        <fullName evidence="4">Competence protein ComEA</fullName>
    </submittedName>
</protein>
<dbReference type="PANTHER" id="PTHR21180">
    <property type="entry name" value="ENDONUCLEASE/EXONUCLEASE/PHOSPHATASE FAMILY DOMAIN-CONTAINING PROTEIN 1"/>
    <property type="match status" value="1"/>
</dbReference>
<keyword evidence="5" id="KW-1185">Reference proteome</keyword>
<reference evidence="4 5" key="1">
    <citation type="submission" date="2016-10" db="EMBL/GenBank/DDBJ databases">
        <authorList>
            <person name="de Groot N.N."/>
        </authorList>
    </citation>
    <scope>NUCLEOTIDE SEQUENCE [LARGE SCALE GENOMIC DNA]</scope>
    <source>
        <strain evidence="4 5">Nm146</strain>
    </source>
</reference>
<dbReference type="Pfam" id="PF12836">
    <property type="entry name" value="HHH_3"/>
    <property type="match status" value="1"/>
</dbReference>
<organism evidence="4 5">
    <name type="scientific">Nitrosomonas nitrosa</name>
    <dbReference type="NCBI Taxonomy" id="52442"/>
    <lineage>
        <taxon>Bacteria</taxon>
        <taxon>Pseudomonadati</taxon>
        <taxon>Pseudomonadota</taxon>
        <taxon>Betaproteobacteria</taxon>
        <taxon>Nitrosomonadales</taxon>
        <taxon>Nitrosomonadaceae</taxon>
        <taxon>Nitrosomonas</taxon>
    </lineage>
</organism>
<dbReference type="InterPro" id="IPR004509">
    <property type="entry name" value="Competence_ComEA_HhH"/>
</dbReference>
<keyword evidence="1" id="KW-0732">Signal</keyword>
<dbReference type="RefSeq" id="WP_090667688.1">
    <property type="nucleotide sequence ID" value="NZ_CAJNAP010000052.1"/>
</dbReference>